<feature type="compositionally biased region" description="Polar residues" evidence="1">
    <location>
        <begin position="195"/>
        <end position="204"/>
    </location>
</feature>
<protein>
    <submittedName>
        <fullName evidence="3">Uncharacterized protein</fullName>
    </submittedName>
</protein>
<feature type="region of interest" description="Disordered" evidence="1">
    <location>
        <begin position="1"/>
        <end position="136"/>
    </location>
</feature>
<evidence type="ECO:0000256" key="1">
    <source>
        <dbReference type="SAM" id="MobiDB-lite"/>
    </source>
</evidence>
<keyword evidence="2" id="KW-1133">Transmembrane helix</keyword>
<feature type="transmembrane region" description="Helical" evidence="2">
    <location>
        <begin position="683"/>
        <end position="706"/>
    </location>
</feature>
<feature type="compositionally biased region" description="Basic and acidic residues" evidence="1">
    <location>
        <begin position="605"/>
        <end position="622"/>
    </location>
</feature>
<feature type="compositionally biased region" description="Basic residues" evidence="1">
    <location>
        <begin position="16"/>
        <end position="30"/>
    </location>
</feature>
<feature type="region of interest" description="Disordered" evidence="1">
    <location>
        <begin position="286"/>
        <end position="305"/>
    </location>
</feature>
<evidence type="ECO:0000313" key="4">
    <source>
        <dbReference type="Proteomes" id="UP001303889"/>
    </source>
</evidence>
<feature type="compositionally biased region" description="Polar residues" evidence="1">
    <location>
        <begin position="536"/>
        <end position="547"/>
    </location>
</feature>
<proteinExistence type="predicted"/>
<feature type="compositionally biased region" description="Gly residues" evidence="1">
    <location>
        <begin position="583"/>
        <end position="599"/>
    </location>
</feature>
<dbReference type="Proteomes" id="UP001303889">
    <property type="component" value="Unassembled WGS sequence"/>
</dbReference>
<evidence type="ECO:0000313" key="3">
    <source>
        <dbReference type="EMBL" id="KAK3897314.1"/>
    </source>
</evidence>
<organism evidence="3 4">
    <name type="scientific">Staphylotrichum tortipilum</name>
    <dbReference type="NCBI Taxonomy" id="2831512"/>
    <lineage>
        <taxon>Eukaryota</taxon>
        <taxon>Fungi</taxon>
        <taxon>Dikarya</taxon>
        <taxon>Ascomycota</taxon>
        <taxon>Pezizomycotina</taxon>
        <taxon>Sordariomycetes</taxon>
        <taxon>Sordariomycetidae</taxon>
        <taxon>Sordariales</taxon>
        <taxon>Chaetomiaceae</taxon>
        <taxon>Staphylotrichum</taxon>
    </lineage>
</organism>
<gene>
    <name evidence="3" type="ORF">C8A05DRAFT_19898</name>
</gene>
<evidence type="ECO:0000256" key="2">
    <source>
        <dbReference type="SAM" id="Phobius"/>
    </source>
</evidence>
<accession>A0AAN6MBX6</accession>
<comment type="caution">
    <text evidence="3">The sequence shown here is derived from an EMBL/GenBank/DDBJ whole genome shotgun (WGS) entry which is preliminary data.</text>
</comment>
<feature type="region of interest" description="Disordered" evidence="1">
    <location>
        <begin position="169"/>
        <end position="204"/>
    </location>
</feature>
<keyword evidence="2" id="KW-0812">Transmembrane</keyword>
<keyword evidence="2" id="KW-0472">Membrane</keyword>
<feature type="region of interest" description="Disordered" evidence="1">
    <location>
        <begin position="334"/>
        <end position="511"/>
    </location>
</feature>
<feature type="compositionally biased region" description="Low complexity" evidence="1">
    <location>
        <begin position="176"/>
        <end position="189"/>
    </location>
</feature>
<feature type="compositionally biased region" description="Basic and acidic residues" evidence="1">
    <location>
        <begin position="64"/>
        <end position="95"/>
    </location>
</feature>
<feature type="compositionally biased region" description="Polar residues" evidence="1">
    <location>
        <begin position="555"/>
        <end position="565"/>
    </location>
</feature>
<dbReference type="EMBL" id="MU856201">
    <property type="protein sequence ID" value="KAK3897314.1"/>
    <property type="molecule type" value="Genomic_DNA"/>
</dbReference>
<dbReference type="AlphaFoldDB" id="A0AAN6MBX6"/>
<feature type="compositionally biased region" description="Low complexity" evidence="1">
    <location>
        <begin position="38"/>
        <end position="47"/>
    </location>
</feature>
<reference evidence="3" key="1">
    <citation type="journal article" date="2023" name="Mol. Phylogenet. Evol.">
        <title>Genome-scale phylogeny and comparative genomics of the fungal order Sordariales.</title>
        <authorList>
            <person name="Hensen N."/>
            <person name="Bonometti L."/>
            <person name="Westerberg I."/>
            <person name="Brannstrom I.O."/>
            <person name="Guillou S."/>
            <person name="Cros-Aarteil S."/>
            <person name="Calhoun S."/>
            <person name="Haridas S."/>
            <person name="Kuo A."/>
            <person name="Mondo S."/>
            <person name="Pangilinan J."/>
            <person name="Riley R."/>
            <person name="LaButti K."/>
            <person name="Andreopoulos B."/>
            <person name="Lipzen A."/>
            <person name="Chen C."/>
            <person name="Yan M."/>
            <person name="Daum C."/>
            <person name="Ng V."/>
            <person name="Clum A."/>
            <person name="Steindorff A."/>
            <person name="Ohm R.A."/>
            <person name="Martin F."/>
            <person name="Silar P."/>
            <person name="Natvig D.O."/>
            <person name="Lalanne C."/>
            <person name="Gautier V."/>
            <person name="Ament-Velasquez S.L."/>
            <person name="Kruys A."/>
            <person name="Hutchinson M.I."/>
            <person name="Powell A.J."/>
            <person name="Barry K."/>
            <person name="Miller A.N."/>
            <person name="Grigoriev I.V."/>
            <person name="Debuchy R."/>
            <person name="Gladieux P."/>
            <person name="Hiltunen Thoren M."/>
            <person name="Johannesson H."/>
        </authorList>
    </citation>
    <scope>NUCLEOTIDE SEQUENCE</scope>
    <source>
        <strain evidence="3">CBS 103.79</strain>
    </source>
</reference>
<feature type="compositionally biased region" description="Low complexity" evidence="1">
    <location>
        <begin position="566"/>
        <end position="582"/>
    </location>
</feature>
<feature type="transmembrane region" description="Helical" evidence="2">
    <location>
        <begin position="712"/>
        <end position="730"/>
    </location>
</feature>
<feature type="compositionally biased region" description="Polar residues" evidence="1">
    <location>
        <begin position="1"/>
        <end position="15"/>
    </location>
</feature>
<feature type="compositionally biased region" description="Low complexity" evidence="1">
    <location>
        <begin position="483"/>
        <end position="494"/>
    </location>
</feature>
<feature type="compositionally biased region" description="Pro residues" evidence="1">
    <location>
        <begin position="112"/>
        <end position="131"/>
    </location>
</feature>
<reference evidence="3" key="2">
    <citation type="submission" date="2023-05" db="EMBL/GenBank/DDBJ databases">
        <authorList>
            <consortium name="Lawrence Berkeley National Laboratory"/>
            <person name="Steindorff A."/>
            <person name="Hensen N."/>
            <person name="Bonometti L."/>
            <person name="Westerberg I."/>
            <person name="Brannstrom I.O."/>
            <person name="Guillou S."/>
            <person name="Cros-Aarteil S."/>
            <person name="Calhoun S."/>
            <person name="Haridas S."/>
            <person name="Kuo A."/>
            <person name="Mondo S."/>
            <person name="Pangilinan J."/>
            <person name="Riley R."/>
            <person name="Labutti K."/>
            <person name="Andreopoulos B."/>
            <person name="Lipzen A."/>
            <person name="Chen C."/>
            <person name="Yanf M."/>
            <person name="Daum C."/>
            <person name="Ng V."/>
            <person name="Clum A."/>
            <person name="Ohm R."/>
            <person name="Martin F."/>
            <person name="Silar P."/>
            <person name="Natvig D."/>
            <person name="Lalanne C."/>
            <person name="Gautier V."/>
            <person name="Ament-Velasquez S.L."/>
            <person name="Kruys A."/>
            <person name="Hutchinson M.I."/>
            <person name="Powell A.J."/>
            <person name="Barry K."/>
            <person name="Miller A.N."/>
            <person name="Grigoriev I.V."/>
            <person name="Debuchy R."/>
            <person name="Gladieux P."/>
            <person name="Thoren M.H."/>
            <person name="Johannesson H."/>
        </authorList>
    </citation>
    <scope>NUCLEOTIDE SEQUENCE</scope>
    <source>
        <strain evidence="3">CBS 103.79</strain>
    </source>
</reference>
<feature type="region of interest" description="Disordered" evidence="1">
    <location>
        <begin position="528"/>
        <end position="632"/>
    </location>
</feature>
<name>A0AAN6MBX6_9PEZI</name>
<sequence>MGPSTRGSQQPNHTPSPRRRQHHPSKHRPNHPLISSPTTTNATTNRRTLSKSVTDFFTKLRPSRRPERGGTARPTTDDEHDNSPRCRSRSLDRYHPGGSDTIPANLWNMPTSPTPQPQTTPIHAPSPLPHPPGDRSRALFLAKREHRQQRRTLLSSGDFLGVTGVNPYTGTPDIVTPPTSSSSAITSTTTDHHPTFSSDNNSQDGSHLLEYPGWELGSLVATPVDLSRLTEDCRTPTGRVVELGDSDPSEGRLLSGHLANYTRRGQAIPLSTPAKNAVRGRSPRALPFAYTPTTTTTGSEHDRPTWYLTGAPRSAATGGGSSDTRLTRRVWTAGAVGAPSRPTSPPCPTAKAGGGCSGRPDSPSNMQLSVWRRPDSGGSVPQTWAAPTWGREGEGSTQVNGPCPMEGGRERQREAGADSDTTSPSRRDKKTKKDKRSQPPEVAAENTRPPQLDRAMRKTMRKPPPETSTPREEGAASGRRSSRTSTRTSTSPRTPGQPFLGATTLTSRTWQDQAGTIVRGAARTAYTFSSGSSSSMDEQQTWPSLSSPERETRRPTTVSTRLSSRANGAKAAAKAGSAAGTAPGQGEGQGKGGDQGQGKGKGKGKSQEQGKEEQQPSKDKGNKANGKANGQADGGEQLEVVYWWRSAWVMLVRVVGAYWQVVSPVFDGESGVRQRMEKSQATWGDVVVVSLAGVFLFWVVAAGVWAVRGVVWVVRVLGELGGAMGVVAGLRD</sequence>
<feature type="compositionally biased region" description="Low complexity" evidence="1">
    <location>
        <begin position="623"/>
        <end position="632"/>
    </location>
</feature>
<keyword evidence="4" id="KW-1185">Reference proteome</keyword>
<feature type="compositionally biased region" description="Basic and acidic residues" evidence="1">
    <location>
        <begin position="407"/>
        <end position="416"/>
    </location>
</feature>